<keyword evidence="3" id="KW-0804">Transcription</keyword>
<keyword evidence="1" id="KW-0805">Transcription regulation</keyword>
<name>A0A4V2V3Z1_9HYPH</name>
<dbReference type="GO" id="GO:0003700">
    <property type="term" value="F:DNA-binding transcription factor activity"/>
    <property type="evidence" value="ECO:0007669"/>
    <property type="project" value="InterPro"/>
</dbReference>
<dbReference type="InterPro" id="IPR036390">
    <property type="entry name" value="WH_DNA-bd_sf"/>
</dbReference>
<dbReference type="SUPFAM" id="SSF46785">
    <property type="entry name" value="Winged helix' DNA-binding domain"/>
    <property type="match status" value="1"/>
</dbReference>
<dbReference type="RefSeq" id="WP_132312719.1">
    <property type="nucleotide sequence ID" value="NZ_SMAR01000023.1"/>
</dbReference>
<dbReference type="InterPro" id="IPR000524">
    <property type="entry name" value="Tscrpt_reg_HTH_GntR"/>
</dbReference>
<feature type="domain" description="HTH gntR-type" evidence="4">
    <location>
        <begin position="5"/>
        <end position="72"/>
    </location>
</feature>
<dbReference type="PANTHER" id="PTHR43537">
    <property type="entry name" value="TRANSCRIPTIONAL REGULATOR, GNTR FAMILY"/>
    <property type="match status" value="1"/>
</dbReference>
<keyword evidence="6" id="KW-1185">Reference proteome</keyword>
<evidence type="ECO:0000256" key="2">
    <source>
        <dbReference type="ARBA" id="ARBA00023125"/>
    </source>
</evidence>
<protein>
    <submittedName>
        <fullName evidence="5">Regulatory GntR family protein</fullName>
    </submittedName>
</protein>
<dbReference type="AlphaFoldDB" id="A0A4V2V3Z1"/>
<dbReference type="GO" id="GO:0003677">
    <property type="term" value="F:DNA binding"/>
    <property type="evidence" value="ECO:0007669"/>
    <property type="project" value="UniProtKB-KW"/>
</dbReference>
<dbReference type="InterPro" id="IPR036388">
    <property type="entry name" value="WH-like_DNA-bd_sf"/>
</dbReference>
<dbReference type="Proteomes" id="UP000295097">
    <property type="component" value="Unassembled WGS sequence"/>
</dbReference>
<dbReference type="OrthoDB" id="9812290at2"/>
<evidence type="ECO:0000259" key="4">
    <source>
        <dbReference type="PROSITE" id="PS50949"/>
    </source>
</evidence>
<dbReference type="PANTHER" id="PTHR43537:SF24">
    <property type="entry name" value="GLUCONATE OPERON TRANSCRIPTIONAL REPRESSOR"/>
    <property type="match status" value="1"/>
</dbReference>
<evidence type="ECO:0000256" key="1">
    <source>
        <dbReference type="ARBA" id="ARBA00023015"/>
    </source>
</evidence>
<accession>A0A4V2V3Z1</accession>
<proteinExistence type="predicted"/>
<dbReference type="PROSITE" id="PS50949">
    <property type="entry name" value="HTH_GNTR"/>
    <property type="match status" value="1"/>
</dbReference>
<evidence type="ECO:0000256" key="3">
    <source>
        <dbReference type="ARBA" id="ARBA00023163"/>
    </source>
</evidence>
<evidence type="ECO:0000313" key="6">
    <source>
        <dbReference type="Proteomes" id="UP000295097"/>
    </source>
</evidence>
<dbReference type="Pfam" id="PF00392">
    <property type="entry name" value="GntR"/>
    <property type="match status" value="1"/>
</dbReference>
<dbReference type="SMART" id="SM00345">
    <property type="entry name" value="HTH_GNTR"/>
    <property type="match status" value="1"/>
</dbReference>
<dbReference type="Gene3D" id="1.10.10.10">
    <property type="entry name" value="Winged helix-like DNA-binding domain superfamily/Winged helix DNA-binding domain"/>
    <property type="match status" value="1"/>
</dbReference>
<sequence length="206" mass="23587">MGSDKTCADKAYDYIRDSILTGRYRAGTPLNPNMMARELSCSVVPVREALIRLKSRGVLSQSRRSECYVASLEPREAATIYRAIAAIYSSAMERYITTRSLTLRALPIPEDLSSLGLVACREFFQNVSQSILTRNEYEVVYMLVDRLCLINALIFENPDYMEKLMRGFGDIVVLMSEFDNAAVERYQQLISYLIYEIETEIKRKMV</sequence>
<comment type="caution">
    <text evidence="5">The sequence shown here is derived from an EMBL/GenBank/DDBJ whole genome shotgun (WGS) entry which is preliminary data.</text>
</comment>
<keyword evidence="2" id="KW-0238">DNA-binding</keyword>
<gene>
    <name evidence="5" type="ORF">EDC90_102329</name>
</gene>
<evidence type="ECO:0000313" key="5">
    <source>
        <dbReference type="EMBL" id="TCT36173.1"/>
    </source>
</evidence>
<dbReference type="EMBL" id="SMAR01000023">
    <property type="protein sequence ID" value="TCT36173.1"/>
    <property type="molecule type" value="Genomic_DNA"/>
</dbReference>
<reference evidence="5 6" key="1">
    <citation type="submission" date="2019-03" db="EMBL/GenBank/DDBJ databases">
        <title>Freshwater and sediment microbial communities from various areas in North America, analyzing microbe dynamics in response to fracking.</title>
        <authorList>
            <person name="Lamendella R."/>
        </authorList>
    </citation>
    <scope>NUCLEOTIDE SEQUENCE [LARGE SCALE GENOMIC DNA]</scope>
    <source>
        <strain evidence="5 6">175.2</strain>
    </source>
</reference>
<organism evidence="5 6">
    <name type="scientific">Martelella mediterranea</name>
    <dbReference type="NCBI Taxonomy" id="293089"/>
    <lineage>
        <taxon>Bacteria</taxon>
        <taxon>Pseudomonadati</taxon>
        <taxon>Pseudomonadota</taxon>
        <taxon>Alphaproteobacteria</taxon>
        <taxon>Hyphomicrobiales</taxon>
        <taxon>Aurantimonadaceae</taxon>
        <taxon>Martelella</taxon>
    </lineage>
</organism>